<accession>A0A4Q9MGI7</accession>
<evidence type="ECO:0000256" key="1">
    <source>
        <dbReference type="SAM" id="MobiDB-lite"/>
    </source>
</evidence>
<dbReference type="Proteomes" id="UP000292957">
    <property type="component" value="Unassembled WGS sequence"/>
</dbReference>
<gene>
    <name evidence="2" type="ORF">BD311DRAFT_765471</name>
</gene>
<feature type="region of interest" description="Disordered" evidence="1">
    <location>
        <begin position="1"/>
        <end position="28"/>
    </location>
</feature>
<evidence type="ECO:0000313" key="2">
    <source>
        <dbReference type="EMBL" id="TBU24961.1"/>
    </source>
</evidence>
<proteinExistence type="predicted"/>
<protein>
    <submittedName>
        <fullName evidence="2">Uncharacterized protein</fullName>
    </submittedName>
</protein>
<sequence>MLPVAPLRRPYPSPLVSSSAPCSADSDEHIPSTCLDRLCSEGTKLCLCMILLFPCISCGICVSPSPDGDAVLVSYHQLVAS</sequence>
<organism evidence="2">
    <name type="scientific">Dichomitus squalens</name>
    <dbReference type="NCBI Taxonomy" id="114155"/>
    <lineage>
        <taxon>Eukaryota</taxon>
        <taxon>Fungi</taxon>
        <taxon>Dikarya</taxon>
        <taxon>Basidiomycota</taxon>
        <taxon>Agaricomycotina</taxon>
        <taxon>Agaricomycetes</taxon>
        <taxon>Polyporales</taxon>
        <taxon>Polyporaceae</taxon>
        <taxon>Dichomitus</taxon>
    </lineage>
</organism>
<reference evidence="2" key="1">
    <citation type="submission" date="2019-01" db="EMBL/GenBank/DDBJ databases">
        <title>Draft genome sequences of three monokaryotic isolates of the white-rot basidiomycete fungus Dichomitus squalens.</title>
        <authorList>
            <consortium name="DOE Joint Genome Institute"/>
            <person name="Lopez S.C."/>
            <person name="Andreopoulos B."/>
            <person name="Pangilinan J."/>
            <person name="Lipzen A."/>
            <person name="Riley R."/>
            <person name="Ahrendt S."/>
            <person name="Ng V."/>
            <person name="Barry K."/>
            <person name="Daum C."/>
            <person name="Grigoriev I.V."/>
            <person name="Hilden K.S."/>
            <person name="Makela M.R."/>
            <person name="de Vries R.P."/>
        </authorList>
    </citation>
    <scope>NUCLEOTIDE SEQUENCE [LARGE SCALE GENOMIC DNA]</scope>
    <source>
        <strain evidence="2">OM18370.1</strain>
    </source>
</reference>
<name>A0A4Q9MGI7_9APHY</name>
<dbReference type="AlphaFoldDB" id="A0A4Q9MGI7"/>
<dbReference type="EMBL" id="ML143469">
    <property type="protein sequence ID" value="TBU24961.1"/>
    <property type="molecule type" value="Genomic_DNA"/>
</dbReference>